<keyword evidence="4" id="KW-1185">Reference proteome</keyword>
<keyword evidence="2" id="KW-0812">Transmembrane</keyword>
<dbReference type="Proteomes" id="UP001158067">
    <property type="component" value="Unassembled WGS sequence"/>
</dbReference>
<accession>A0ABY1QIA7</accession>
<evidence type="ECO:0000313" key="4">
    <source>
        <dbReference type="Proteomes" id="UP001158067"/>
    </source>
</evidence>
<feature type="transmembrane region" description="Helical" evidence="2">
    <location>
        <begin position="453"/>
        <end position="473"/>
    </location>
</feature>
<evidence type="ECO:0000313" key="3">
    <source>
        <dbReference type="EMBL" id="SMP71656.1"/>
    </source>
</evidence>
<feature type="transmembrane region" description="Helical" evidence="2">
    <location>
        <begin position="418"/>
        <end position="441"/>
    </location>
</feature>
<gene>
    <name evidence="3" type="ORF">SAMN06265222_11491</name>
</gene>
<feature type="transmembrane region" description="Helical" evidence="2">
    <location>
        <begin position="278"/>
        <end position="299"/>
    </location>
</feature>
<proteinExistence type="predicted"/>
<sequence>MRFAHSTGLQVDALVLGLDHKTLLRHTQKTLEEKWPLCRCELVADDADAVVTKIENSRCRLFVMVDDVDDDRLEAEVFERCGVKSVWINAKHPPPTSDQHVFSLDDASHTATARISKRLLSIAPALQLDHQWNWQADDGGKINGDGSEKDIDAADRPSLPDQALARERQRCDEGDLIWIPFGPAPSQDRHYKVARALLSNSTTASIALVSRKENWDRSLLTRIRYWASHVAEPMDRETRLELARTLSEGSQPNLEFLGLISASAMLAAFGLLQNSAAVIIGAMLIAPLMTPIMGAGLSLAHGNRPLFKTSILTIGLGFLGAFVSSFLFGLLVRLVQPTSATGEMLVTPEMWGRCNPSPLDFCVGLVGGMAASYARTRAHLSSALAGAAIAAALVPPIATAGLEAAFGVWHTSEKGWPVFGPLVLVSVNVLTIMIGTSFVLYARGLRVEAGNKWATRMTVSLVTLVLLVLVWMMHLERWLFS</sequence>
<keyword evidence="2" id="KW-0472">Membrane</keyword>
<dbReference type="PANTHER" id="PTHR20992">
    <property type="entry name" value="AT15442P-RELATED"/>
    <property type="match status" value="1"/>
</dbReference>
<organism evidence="3 4">
    <name type="scientific">Neorhodopirellula lusitana</name>
    <dbReference type="NCBI Taxonomy" id="445327"/>
    <lineage>
        <taxon>Bacteria</taxon>
        <taxon>Pseudomonadati</taxon>
        <taxon>Planctomycetota</taxon>
        <taxon>Planctomycetia</taxon>
        <taxon>Pirellulales</taxon>
        <taxon>Pirellulaceae</taxon>
        <taxon>Neorhodopirellula</taxon>
    </lineage>
</organism>
<feature type="transmembrane region" description="Helical" evidence="2">
    <location>
        <begin position="311"/>
        <end position="335"/>
    </location>
</feature>
<dbReference type="EMBL" id="FXUG01000014">
    <property type="protein sequence ID" value="SMP71656.1"/>
    <property type="molecule type" value="Genomic_DNA"/>
</dbReference>
<evidence type="ECO:0000256" key="1">
    <source>
        <dbReference type="SAM" id="MobiDB-lite"/>
    </source>
</evidence>
<protein>
    <submittedName>
        <fullName evidence="3">Uncharacterized hydrophobic domain-containing protein</fullName>
    </submittedName>
</protein>
<feature type="compositionally biased region" description="Basic and acidic residues" evidence="1">
    <location>
        <begin position="146"/>
        <end position="155"/>
    </location>
</feature>
<reference evidence="3 4" key="1">
    <citation type="submission" date="2017-05" db="EMBL/GenBank/DDBJ databases">
        <authorList>
            <person name="Varghese N."/>
            <person name="Submissions S."/>
        </authorList>
    </citation>
    <scope>NUCLEOTIDE SEQUENCE [LARGE SCALE GENOMIC DNA]</scope>
    <source>
        <strain evidence="3 4">DSM 25457</strain>
    </source>
</reference>
<name>A0ABY1QIA7_9BACT</name>
<evidence type="ECO:0000256" key="2">
    <source>
        <dbReference type="SAM" id="Phobius"/>
    </source>
</evidence>
<dbReference type="PANTHER" id="PTHR20992:SF9">
    <property type="entry name" value="AT15442P-RELATED"/>
    <property type="match status" value="1"/>
</dbReference>
<feature type="region of interest" description="Disordered" evidence="1">
    <location>
        <begin position="137"/>
        <end position="160"/>
    </location>
</feature>
<dbReference type="InterPro" id="IPR005240">
    <property type="entry name" value="DUF389"/>
</dbReference>
<keyword evidence="2" id="KW-1133">Transmembrane helix</keyword>
<feature type="transmembrane region" description="Helical" evidence="2">
    <location>
        <begin position="380"/>
        <end position="398"/>
    </location>
</feature>
<comment type="caution">
    <text evidence="3">The sequence shown here is derived from an EMBL/GenBank/DDBJ whole genome shotgun (WGS) entry which is preliminary data.</text>
</comment>
<dbReference type="Pfam" id="PF04087">
    <property type="entry name" value="DUF389"/>
    <property type="match status" value="1"/>
</dbReference>
<feature type="transmembrane region" description="Helical" evidence="2">
    <location>
        <begin position="254"/>
        <end position="272"/>
    </location>
</feature>